<keyword evidence="3" id="KW-1003">Cell membrane</keyword>
<dbReference type="GO" id="GO:0005886">
    <property type="term" value="C:plasma membrane"/>
    <property type="evidence" value="ECO:0007669"/>
    <property type="project" value="UniProtKB-SubCell"/>
</dbReference>
<evidence type="ECO:0000256" key="1">
    <source>
        <dbReference type="ARBA" id="ARBA00004651"/>
    </source>
</evidence>
<evidence type="ECO:0000256" key="6">
    <source>
        <dbReference type="ARBA" id="ARBA00023136"/>
    </source>
</evidence>
<dbReference type="InterPro" id="IPR050171">
    <property type="entry name" value="MFS_Transporters"/>
</dbReference>
<feature type="transmembrane region" description="Helical" evidence="7">
    <location>
        <begin position="246"/>
        <end position="267"/>
    </location>
</feature>
<feature type="transmembrane region" description="Helical" evidence="7">
    <location>
        <begin position="216"/>
        <end position="240"/>
    </location>
</feature>
<dbReference type="SUPFAM" id="SSF103473">
    <property type="entry name" value="MFS general substrate transporter"/>
    <property type="match status" value="1"/>
</dbReference>
<keyword evidence="6 7" id="KW-0472">Membrane</keyword>
<comment type="subcellular location">
    <subcellularLocation>
        <location evidence="1">Cell membrane</location>
        <topology evidence="1">Multi-pass membrane protein</topology>
    </subcellularLocation>
</comment>
<dbReference type="OrthoDB" id="4920921at2"/>
<feature type="transmembrane region" description="Helical" evidence="7">
    <location>
        <begin position="52"/>
        <end position="74"/>
    </location>
</feature>
<dbReference type="EMBL" id="VSFF01000008">
    <property type="protein sequence ID" value="TYC13208.1"/>
    <property type="molecule type" value="Genomic_DNA"/>
</dbReference>
<feature type="transmembrane region" description="Helical" evidence="7">
    <location>
        <begin position="274"/>
        <end position="294"/>
    </location>
</feature>
<gene>
    <name evidence="8" type="ORF">FXF65_22150</name>
</gene>
<evidence type="ECO:0000256" key="3">
    <source>
        <dbReference type="ARBA" id="ARBA00022475"/>
    </source>
</evidence>
<evidence type="ECO:0000256" key="4">
    <source>
        <dbReference type="ARBA" id="ARBA00022692"/>
    </source>
</evidence>
<feature type="transmembrane region" description="Helical" evidence="7">
    <location>
        <begin position="170"/>
        <end position="189"/>
    </location>
</feature>
<protein>
    <submittedName>
        <fullName evidence="8">MFS transporter</fullName>
    </submittedName>
</protein>
<feature type="transmembrane region" description="Helical" evidence="7">
    <location>
        <begin position="348"/>
        <end position="376"/>
    </location>
</feature>
<dbReference type="PRINTS" id="PR01035">
    <property type="entry name" value="TCRTETA"/>
</dbReference>
<feature type="transmembrane region" description="Helical" evidence="7">
    <location>
        <begin position="300"/>
        <end position="327"/>
    </location>
</feature>
<reference evidence="8 9" key="1">
    <citation type="submission" date="2019-08" db="EMBL/GenBank/DDBJ databases">
        <title>Actinomadura sp. nov. CYP1-5 isolated from mountain soil.</title>
        <authorList>
            <person name="Songsumanus A."/>
            <person name="Kuncharoen N."/>
            <person name="Kudo T."/>
            <person name="Yuki M."/>
            <person name="Igarashi Y."/>
            <person name="Tanasupawat S."/>
        </authorList>
    </citation>
    <scope>NUCLEOTIDE SEQUENCE [LARGE SCALE GENOMIC DNA]</scope>
    <source>
        <strain evidence="8 9">GKU157</strain>
    </source>
</reference>
<accession>A0A5D0U474</accession>
<dbReference type="AlphaFoldDB" id="A0A5D0U474"/>
<organism evidence="8 9">
    <name type="scientific">Actinomadura syzygii</name>
    <dbReference type="NCBI Taxonomy" id="1427538"/>
    <lineage>
        <taxon>Bacteria</taxon>
        <taxon>Bacillati</taxon>
        <taxon>Actinomycetota</taxon>
        <taxon>Actinomycetes</taxon>
        <taxon>Streptosporangiales</taxon>
        <taxon>Thermomonosporaceae</taxon>
        <taxon>Actinomadura</taxon>
    </lineage>
</organism>
<evidence type="ECO:0000313" key="9">
    <source>
        <dbReference type="Proteomes" id="UP000322634"/>
    </source>
</evidence>
<dbReference type="PANTHER" id="PTHR23517:SF13">
    <property type="entry name" value="MAJOR FACILITATOR SUPERFAMILY MFS_1"/>
    <property type="match status" value="1"/>
</dbReference>
<evidence type="ECO:0000313" key="8">
    <source>
        <dbReference type="EMBL" id="TYC13208.1"/>
    </source>
</evidence>
<dbReference type="InterPro" id="IPR036259">
    <property type="entry name" value="MFS_trans_sf"/>
</dbReference>
<name>A0A5D0U474_9ACTN</name>
<dbReference type="GO" id="GO:0022857">
    <property type="term" value="F:transmembrane transporter activity"/>
    <property type="evidence" value="ECO:0007669"/>
    <property type="project" value="InterPro"/>
</dbReference>
<dbReference type="PANTHER" id="PTHR23517">
    <property type="entry name" value="RESISTANCE PROTEIN MDTM, PUTATIVE-RELATED-RELATED"/>
    <property type="match status" value="1"/>
</dbReference>
<dbReference type="Gene3D" id="1.20.1250.20">
    <property type="entry name" value="MFS general substrate transporter like domains"/>
    <property type="match status" value="2"/>
</dbReference>
<keyword evidence="9" id="KW-1185">Reference proteome</keyword>
<keyword evidence="4 7" id="KW-0812">Transmembrane</keyword>
<keyword evidence="2" id="KW-0813">Transport</keyword>
<dbReference type="InterPro" id="IPR011701">
    <property type="entry name" value="MFS"/>
</dbReference>
<evidence type="ECO:0000256" key="5">
    <source>
        <dbReference type="ARBA" id="ARBA00022989"/>
    </source>
</evidence>
<dbReference type="Proteomes" id="UP000322634">
    <property type="component" value="Unassembled WGS sequence"/>
</dbReference>
<proteinExistence type="predicted"/>
<sequence length="387" mass="38305">MSERGARAAFPAVPARPAVRAPPTALITFLFCHGLGVNTVALPLLAVDHGHGATAVGVLVAVSAGGQIGVRMVVARWAHRLTERGLVLASAALLCLSSAVVLPAPEMWAFAAANLAQGVARGCFWVGVQAHVVRSVPEPRRALAWVDLAGGAGMVVGPATIGLAGGSVPAALAAGVAVTAVAALFTLRLTRLPLPPPEKATGFAGIVFRRTLRPSLLAAVSTGTWRGMLGSYIPVVLAAAGHSASAVGLLVGLGSATMIAGSMLVGVTPRARLGPLYVLGALASGASLAGIGIWPREPAVVVALLVGGGIGGGALQTLSTSLAAYAVAPAERGRVVADVGTYRAVALLASPLGIAALLPLLALGPAMALVGAFAAVPALSRPPPQSG</sequence>
<evidence type="ECO:0000256" key="2">
    <source>
        <dbReference type="ARBA" id="ARBA00022448"/>
    </source>
</evidence>
<feature type="transmembrane region" description="Helical" evidence="7">
    <location>
        <begin position="86"/>
        <end position="102"/>
    </location>
</feature>
<evidence type="ECO:0000256" key="7">
    <source>
        <dbReference type="SAM" id="Phobius"/>
    </source>
</evidence>
<keyword evidence="5 7" id="KW-1133">Transmembrane helix</keyword>
<dbReference type="InterPro" id="IPR001958">
    <property type="entry name" value="Tet-R_TetA/multi-R_MdtG-like"/>
</dbReference>
<comment type="caution">
    <text evidence="8">The sequence shown here is derived from an EMBL/GenBank/DDBJ whole genome shotgun (WGS) entry which is preliminary data.</text>
</comment>
<feature type="transmembrane region" description="Helical" evidence="7">
    <location>
        <begin position="25"/>
        <end position="46"/>
    </location>
</feature>
<dbReference type="Pfam" id="PF07690">
    <property type="entry name" value="MFS_1"/>
    <property type="match status" value="1"/>
</dbReference>